<dbReference type="SUPFAM" id="SSF51735">
    <property type="entry name" value="NAD(P)-binding Rossmann-fold domains"/>
    <property type="match status" value="1"/>
</dbReference>
<proteinExistence type="predicted"/>
<dbReference type="Pfam" id="PF00106">
    <property type="entry name" value="adh_short"/>
    <property type="match status" value="1"/>
</dbReference>
<dbReference type="InterPro" id="IPR036291">
    <property type="entry name" value="NAD(P)-bd_dom_sf"/>
</dbReference>
<dbReference type="PANTHER" id="PTHR43431">
    <property type="entry name" value="OXIDOREDUCTASE, SHORT CHAIN DEHYDROGENASE/REDUCTASE FAMILY (AFU_ORTHOLOGUE AFUA_5G14000)"/>
    <property type="match status" value="1"/>
</dbReference>
<dbReference type="PANTHER" id="PTHR43431:SF1">
    <property type="entry name" value="OS08G0476300 PROTEIN"/>
    <property type="match status" value="1"/>
</dbReference>
<dbReference type="OrthoDB" id="5336600at2759"/>
<keyword evidence="2" id="KW-1185">Reference proteome</keyword>
<dbReference type="InParanoid" id="A0A165KAK0"/>
<dbReference type="Gene3D" id="3.40.50.720">
    <property type="entry name" value="NAD(P)-binding Rossmann-like Domain"/>
    <property type="match status" value="1"/>
</dbReference>
<dbReference type="AlphaFoldDB" id="A0A165KAK0"/>
<evidence type="ECO:0000313" key="2">
    <source>
        <dbReference type="Proteomes" id="UP000076842"/>
    </source>
</evidence>
<dbReference type="Proteomes" id="UP000076842">
    <property type="component" value="Unassembled WGS sequence"/>
</dbReference>
<dbReference type="InterPro" id="IPR002347">
    <property type="entry name" value="SDR_fam"/>
</dbReference>
<accession>A0A165KAK0</accession>
<name>A0A165KAK0_9BASI</name>
<dbReference type="STRING" id="1353952.A0A165KAK0"/>
<sequence>MVAKPVIYIIGYGPLISDGIAELFGGKGFKVGISARTESRLAAGKEKLSAQGIEVGTAVIDVSEEPSVLAGLSKLVQELGEPNVLVFNVGSNGPPGTDLGPKPLEEITPAIFEKHWRISALGALHVSRWAVEHLKPLDGKRTLLFTGGGLSKDPRPNHAGLASSKAAMRNLSRVFYDVHKPNGLHVGLVTVRGFVTPESEKHSPKLIAEQYWKLYEEKDPESWTWEIDY</sequence>
<organism evidence="1 2">
    <name type="scientific">Calocera cornea HHB12733</name>
    <dbReference type="NCBI Taxonomy" id="1353952"/>
    <lineage>
        <taxon>Eukaryota</taxon>
        <taxon>Fungi</taxon>
        <taxon>Dikarya</taxon>
        <taxon>Basidiomycota</taxon>
        <taxon>Agaricomycotina</taxon>
        <taxon>Dacrymycetes</taxon>
        <taxon>Dacrymycetales</taxon>
        <taxon>Dacrymycetaceae</taxon>
        <taxon>Calocera</taxon>
    </lineage>
</organism>
<dbReference type="EMBL" id="KV423914">
    <property type="protein sequence ID" value="KZT62897.1"/>
    <property type="molecule type" value="Genomic_DNA"/>
</dbReference>
<reference evidence="1 2" key="1">
    <citation type="journal article" date="2016" name="Mol. Biol. Evol.">
        <title>Comparative Genomics of Early-Diverging Mushroom-Forming Fungi Provides Insights into the Origins of Lignocellulose Decay Capabilities.</title>
        <authorList>
            <person name="Nagy L.G."/>
            <person name="Riley R."/>
            <person name="Tritt A."/>
            <person name="Adam C."/>
            <person name="Daum C."/>
            <person name="Floudas D."/>
            <person name="Sun H."/>
            <person name="Yadav J.S."/>
            <person name="Pangilinan J."/>
            <person name="Larsson K.H."/>
            <person name="Matsuura K."/>
            <person name="Barry K."/>
            <person name="Labutti K."/>
            <person name="Kuo R."/>
            <person name="Ohm R.A."/>
            <person name="Bhattacharya S.S."/>
            <person name="Shirouzu T."/>
            <person name="Yoshinaga Y."/>
            <person name="Martin F.M."/>
            <person name="Grigoriev I.V."/>
            <person name="Hibbett D.S."/>
        </authorList>
    </citation>
    <scope>NUCLEOTIDE SEQUENCE [LARGE SCALE GENOMIC DNA]</scope>
    <source>
        <strain evidence="1 2">HHB12733</strain>
    </source>
</reference>
<protein>
    <submittedName>
        <fullName evidence="1">NAD(P)-binding protein</fullName>
    </submittedName>
</protein>
<evidence type="ECO:0000313" key="1">
    <source>
        <dbReference type="EMBL" id="KZT62897.1"/>
    </source>
</evidence>
<gene>
    <name evidence="1" type="ORF">CALCODRAFT_513791</name>
</gene>